<keyword evidence="3 7" id="KW-0645">Protease</keyword>
<keyword evidence="6" id="KW-0325">Glycoprotein</keyword>
<dbReference type="Pfam" id="PF00450">
    <property type="entry name" value="Peptidase_S10"/>
    <property type="match status" value="1"/>
</dbReference>
<keyword evidence="9" id="KW-1185">Reference proteome</keyword>
<dbReference type="EMBL" id="JASJQH010007288">
    <property type="protein sequence ID" value="KAK9711335.1"/>
    <property type="molecule type" value="Genomic_DNA"/>
</dbReference>
<dbReference type="EC" id="3.4.16.-" evidence="7"/>
<dbReference type="InterPro" id="IPR018202">
    <property type="entry name" value="Ser_caboxypep_ser_AS"/>
</dbReference>
<dbReference type="InterPro" id="IPR033124">
    <property type="entry name" value="Ser_caboxypep_his_AS"/>
</dbReference>
<evidence type="ECO:0000256" key="7">
    <source>
        <dbReference type="RuleBase" id="RU361156"/>
    </source>
</evidence>
<keyword evidence="2 7" id="KW-0121">Carboxypeptidase</keyword>
<sequence length="472" mass="53063">MFNYCHLVTSILALSSAVTALALPTTKSHGTSPGGYDIGWAHYTHVDYPNFKLRVKEPKLCDPSVKQVSGYLDLDKDQHLFFWFFESRSKPETDPLVLWLNGGPGCSSLLGLLMELGPCRADPSGNSTHLNPYSWNSNANTIFLDQPFGTGFSYGKNTTTSVEGADRVQAFLRLFLSAYPKYKNQDFHVTGESYGGHYIPAVGNAIHQANKQATKETDKINLKSIVVGNGLINPLIQYKYYSKMACKSTYSPILQQSTCAQMDRMYPKCAKLISKCYATRDSHACSTAFTYCDEILNKFDEAKNVNIYDIRQKCPTQDQCYPAEEGLIKWLNQPQIEQEIGADGRKYEECDDGVYDRYTNVSGDWMYPYFEVIPSLLSDGIRVLIYAGDADFICNWYGNKAWTLDLDWSGKKQFNSAKDLPWNNGGHPAGEVRSFGNFTFLRVFGAGHMVPHDQPANALDMINRWLANKSFV</sequence>
<dbReference type="PANTHER" id="PTHR11802:SF113">
    <property type="entry name" value="SERINE CARBOXYPEPTIDASE CTSA-4.1"/>
    <property type="match status" value="1"/>
</dbReference>
<feature type="chain" id="PRO_5044972788" description="Carboxypeptidase" evidence="7">
    <location>
        <begin position="23"/>
        <end position="472"/>
    </location>
</feature>
<dbReference type="Proteomes" id="UP001479436">
    <property type="component" value="Unassembled WGS sequence"/>
</dbReference>
<dbReference type="InterPro" id="IPR029058">
    <property type="entry name" value="AB_hydrolase_fold"/>
</dbReference>
<evidence type="ECO:0000256" key="5">
    <source>
        <dbReference type="ARBA" id="ARBA00022801"/>
    </source>
</evidence>
<comment type="caution">
    <text evidence="8">The sequence shown here is derived from an EMBL/GenBank/DDBJ whole genome shotgun (WGS) entry which is preliminary data.</text>
</comment>
<evidence type="ECO:0000256" key="2">
    <source>
        <dbReference type="ARBA" id="ARBA00022645"/>
    </source>
</evidence>
<dbReference type="Gene3D" id="3.40.50.1820">
    <property type="entry name" value="alpha/beta hydrolase"/>
    <property type="match status" value="1"/>
</dbReference>
<evidence type="ECO:0000256" key="4">
    <source>
        <dbReference type="ARBA" id="ARBA00022729"/>
    </source>
</evidence>
<evidence type="ECO:0000256" key="1">
    <source>
        <dbReference type="ARBA" id="ARBA00009431"/>
    </source>
</evidence>
<protein>
    <recommendedName>
        <fullName evidence="7">Carboxypeptidase</fullName>
        <ecNumber evidence="7">3.4.16.-</ecNumber>
    </recommendedName>
</protein>
<dbReference type="PROSITE" id="PS00560">
    <property type="entry name" value="CARBOXYPEPT_SER_HIS"/>
    <property type="match status" value="1"/>
</dbReference>
<comment type="similarity">
    <text evidence="1 7">Belongs to the peptidase S10 family.</text>
</comment>
<organism evidence="8 9">
    <name type="scientific">Basidiobolus ranarum</name>
    <dbReference type="NCBI Taxonomy" id="34480"/>
    <lineage>
        <taxon>Eukaryota</taxon>
        <taxon>Fungi</taxon>
        <taxon>Fungi incertae sedis</taxon>
        <taxon>Zoopagomycota</taxon>
        <taxon>Entomophthoromycotina</taxon>
        <taxon>Basidiobolomycetes</taxon>
        <taxon>Basidiobolales</taxon>
        <taxon>Basidiobolaceae</taxon>
        <taxon>Basidiobolus</taxon>
    </lineage>
</organism>
<feature type="signal peptide" evidence="7">
    <location>
        <begin position="1"/>
        <end position="22"/>
    </location>
</feature>
<dbReference type="SUPFAM" id="SSF53474">
    <property type="entry name" value="alpha/beta-Hydrolases"/>
    <property type="match status" value="1"/>
</dbReference>
<reference evidence="8 9" key="1">
    <citation type="submission" date="2023-04" db="EMBL/GenBank/DDBJ databases">
        <title>Genome of Basidiobolus ranarum AG-B5.</title>
        <authorList>
            <person name="Stajich J.E."/>
            <person name="Carter-House D."/>
            <person name="Gryganskyi A."/>
        </authorList>
    </citation>
    <scope>NUCLEOTIDE SEQUENCE [LARGE SCALE GENOMIC DNA]</scope>
    <source>
        <strain evidence="8 9">AG-B5</strain>
    </source>
</reference>
<accession>A0ABR2VZE6</accession>
<keyword evidence="5 7" id="KW-0378">Hydrolase</keyword>
<dbReference type="PROSITE" id="PS00131">
    <property type="entry name" value="CARBOXYPEPT_SER_SER"/>
    <property type="match status" value="1"/>
</dbReference>
<dbReference type="Gene3D" id="1.10.287.410">
    <property type="match status" value="1"/>
</dbReference>
<proteinExistence type="inferred from homology"/>
<evidence type="ECO:0000256" key="6">
    <source>
        <dbReference type="ARBA" id="ARBA00023180"/>
    </source>
</evidence>
<dbReference type="InterPro" id="IPR001563">
    <property type="entry name" value="Peptidase_S10"/>
</dbReference>
<evidence type="ECO:0000313" key="8">
    <source>
        <dbReference type="EMBL" id="KAK9711335.1"/>
    </source>
</evidence>
<dbReference type="PANTHER" id="PTHR11802">
    <property type="entry name" value="SERINE PROTEASE FAMILY S10 SERINE CARBOXYPEPTIDASE"/>
    <property type="match status" value="1"/>
</dbReference>
<dbReference type="PRINTS" id="PR00724">
    <property type="entry name" value="CRBOXYPTASEC"/>
</dbReference>
<evidence type="ECO:0000313" key="9">
    <source>
        <dbReference type="Proteomes" id="UP001479436"/>
    </source>
</evidence>
<gene>
    <name evidence="8" type="ORF">K7432_007901</name>
</gene>
<keyword evidence="4 7" id="KW-0732">Signal</keyword>
<name>A0ABR2VZE6_9FUNG</name>
<evidence type="ECO:0000256" key="3">
    <source>
        <dbReference type="ARBA" id="ARBA00022670"/>
    </source>
</evidence>